<dbReference type="Proteomes" id="UP000326857">
    <property type="component" value="Unassembled WGS sequence"/>
</dbReference>
<evidence type="ECO:0000313" key="4">
    <source>
        <dbReference type="EMBL" id="VVS97828.1"/>
    </source>
</evidence>
<reference evidence="4 5" key="1">
    <citation type="submission" date="2019-09" db="EMBL/GenBank/DDBJ databases">
        <authorList>
            <person name="Dittami M. S."/>
        </authorList>
    </citation>
    <scope>NUCLEOTIDE SEQUENCE [LARGE SCALE GENOMIC DNA]</scope>
    <source>
        <strain evidence="4">SPHINGO391</strain>
    </source>
</reference>
<evidence type="ECO:0000256" key="1">
    <source>
        <dbReference type="ARBA" id="ARBA00010873"/>
    </source>
</evidence>
<feature type="domain" description="MobA/MobL protein" evidence="3">
    <location>
        <begin position="6"/>
        <end position="68"/>
    </location>
</feature>
<gene>
    <name evidence="4" type="ORF">SPHINGO391_200001</name>
</gene>
<name>A0A5E7XZP7_9SPHN</name>
<dbReference type="AlphaFoldDB" id="A0A5E7XZP7"/>
<dbReference type="InterPro" id="IPR005053">
    <property type="entry name" value="MobA_MobL"/>
</dbReference>
<dbReference type="Gene3D" id="3.30.930.30">
    <property type="match status" value="1"/>
</dbReference>
<protein>
    <submittedName>
        <fullName evidence="4">Conjugal transfer protein TraA</fullName>
    </submittedName>
</protein>
<comment type="similarity">
    <text evidence="1">Belongs to the MobA/MobL family.</text>
</comment>
<proteinExistence type="inferred from homology"/>
<dbReference type="EMBL" id="CABVLI010000013">
    <property type="protein sequence ID" value="VVS97828.1"/>
    <property type="molecule type" value="Genomic_DNA"/>
</dbReference>
<keyword evidence="2" id="KW-0184">Conjugation</keyword>
<organism evidence="4 5">
    <name type="scientific">Sphingomonas aurantiaca</name>
    <dbReference type="NCBI Taxonomy" id="185949"/>
    <lineage>
        <taxon>Bacteria</taxon>
        <taxon>Pseudomonadati</taxon>
        <taxon>Pseudomonadota</taxon>
        <taxon>Alphaproteobacteria</taxon>
        <taxon>Sphingomonadales</taxon>
        <taxon>Sphingomonadaceae</taxon>
        <taxon>Sphingomonas</taxon>
    </lineage>
</organism>
<evidence type="ECO:0000313" key="5">
    <source>
        <dbReference type="Proteomes" id="UP000326857"/>
    </source>
</evidence>
<accession>A0A5E7XZP7</accession>
<evidence type="ECO:0000259" key="3">
    <source>
        <dbReference type="Pfam" id="PF03389"/>
    </source>
</evidence>
<dbReference type="Pfam" id="PF03389">
    <property type="entry name" value="MobA_MobL"/>
    <property type="match status" value="1"/>
</dbReference>
<sequence length="252" mass="29127">MGEKSRELDQKTSGEVERWRGRFAEMQNAALERAQVAERVDHRSHQRRGIEGEATVHMGPGVMAMERRAEREAQREGRDYAPVTKVGQHNAGVIEQRGLRQYIDRGTNWLREARERMAGRLHGFAATLSGAVDRDRREAAEAQQREQLAAERARVMAQERQQGREREQVAERFRTIAVRRETGAQGYGDHHSDWRATPETLRQAVDAYNGADQHTKDLYIERVQREPQMARAVDQLLRDRELVLQRDRGLSR</sequence>
<evidence type="ECO:0000256" key="2">
    <source>
        <dbReference type="ARBA" id="ARBA00022971"/>
    </source>
</evidence>